<dbReference type="Gene3D" id="3.40.50.720">
    <property type="entry name" value="NAD(P)-binding Rossmann-like Domain"/>
    <property type="match status" value="1"/>
</dbReference>
<dbReference type="OrthoDB" id="48317at2759"/>
<accession>A0A834ZME8</accession>
<dbReference type="PANTHER" id="PTHR43677">
    <property type="entry name" value="SHORT-CHAIN DEHYDROGENASE/REDUCTASE"/>
    <property type="match status" value="1"/>
</dbReference>
<dbReference type="GO" id="GO:0016491">
    <property type="term" value="F:oxidoreductase activity"/>
    <property type="evidence" value="ECO:0007669"/>
    <property type="project" value="TreeGrafter"/>
</dbReference>
<gene>
    <name evidence="2" type="ORF">HHK36_002565</name>
</gene>
<dbReference type="InterPro" id="IPR051397">
    <property type="entry name" value="Zn-ADH-like_protein"/>
</dbReference>
<keyword evidence="3" id="KW-1185">Reference proteome</keyword>
<evidence type="ECO:0000259" key="1">
    <source>
        <dbReference type="Pfam" id="PF00107"/>
    </source>
</evidence>
<evidence type="ECO:0000313" key="3">
    <source>
        <dbReference type="Proteomes" id="UP000655225"/>
    </source>
</evidence>
<dbReference type="InterPro" id="IPR036291">
    <property type="entry name" value="NAD(P)-bd_dom_sf"/>
</dbReference>
<dbReference type="Pfam" id="PF00107">
    <property type="entry name" value="ADH_zinc_N"/>
    <property type="match status" value="1"/>
</dbReference>
<dbReference type="SUPFAM" id="SSF51735">
    <property type="entry name" value="NAD(P)-binding Rossmann-fold domains"/>
    <property type="match status" value="1"/>
</dbReference>
<dbReference type="Proteomes" id="UP000655225">
    <property type="component" value="Unassembled WGS sequence"/>
</dbReference>
<reference evidence="2 3" key="1">
    <citation type="submission" date="2020-04" db="EMBL/GenBank/DDBJ databases">
        <title>Plant Genome Project.</title>
        <authorList>
            <person name="Zhang R.-G."/>
        </authorList>
    </citation>
    <scope>NUCLEOTIDE SEQUENCE [LARGE SCALE GENOMIC DNA]</scope>
    <source>
        <strain evidence="2">YNK0</strain>
        <tissue evidence="2">Leaf</tissue>
    </source>
</reference>
<dbReference type="InterPro" id="IPR013149">
    <property type="entry name" value="ADH-like_C"/>
</dbReference>
<dbReference type="EMBL" id="JABCRI010000002">
    <property type="protein sequence ID" value="KAF8410045.1"/>
    <property type="molecule type" value="Genomic_DNA"/>
</dbReference>
<comment type="caution">
    <text evidence="2">The sequence shown here is derived from an EMBL/GenBank/DDBJ whole genome shotgun (WGS) entry which is preliminary data.</text>
</comment>
<name>A0A834ZME8_TETSI</name>
<feature type="domain" description="Alcohol dehydrogenase-like C-terminal" evidence="1">
    <location>
        <begin position="8"/>
        <end position="107"/>
    </location>
</feature>
<dbReference type="AlphaFoldDB" id="A0A834ZME8"/>
<sequence length="116" mass="12657">MVTNSELLHVQLAKLAGNTVVATCGGEQKAALLKELGVDRAIDYKAEDIKTVCLFITFNFPLRQVLKKEFPKGVDIIYESVGGEMFDLCLNALAVYGRLVVIGMISQVVILDGIQI</sequence>
<evidence type="ECO:0000313" key="2">
    <source>
        <dbReference type="EMBL" id="KAF8410045.1"/>
    </source>
</evidence>
<protein>
    <recommendedName>
        <fullName evidence="1">Alcohol dehydrogenase-like C-terminal domain-containing protein</fullName>
    </recommendedName>
</protein>
<proteinExistence type="predicted"/>
<organism evidence="2 3">
    <name type="scientific">Tetracentron sinense</name>
    <name type="common">Spur-leaf</name>
    <dbReference type="NCBI Taxonomy" id="13715"/>
    <lineage>
        <taxon>Eukaryota</taxon>
        <taxon>Viridiplantae</taxon>
        <taxon>Streptophyta</taxon>
        <taxon>Embryophyta</taxon>
        <taxon>Tracheophyta</taxon>
        <taxon>Spermatophyta</taxon>
        <taxon>Magnoliopsida</taxon>
        <taxon>Trochodendrales</taxon>
        <taxon>Trochodendraceae</taxon>
        <taxon>Tetracentron</taxon>
    </lineage>
</organism>
<dbReference type="PANTHER" id="PTHR43677:SF3">
    <property type="entry name" value="PROSTAGLANDIN REDUCTASE 3"/>
    <property type="match status" value="1"/>
</dbReference>
<dbReference type="GO" id="GO:0005739">
    <property type="term" value="C:mitochondrion"/>
    <property type="evidence" value="ECO:0007669"/>
    <property type="project" value="TreeGrafter"/>
</dbReference>